<keyword evidence="8 14" id="KW-0249">Electron transport</keyword>
<dbReference type="InterPro" id="IPR010514">
    <property type="entry name" value="COX_ARM"/>
</dbReference>
<evidence type="ECO:0000256" key="12">
    <source>
        <dbReference type="ARBA" id="ARBA00023139"/>
    </source>
</evidence>
<evidence type="ECO:0000256" key="11">
    <source>
        <dbReference type="ARBA" id="ARBA00023136"/>
    </source>
</evidence>
<dbReference type="KEGG" id="mtea:DK419_01825"/>
<keyword evidence="7" id="KW-0732">Signal</keyword>
<keyword evidence="10 14" id="KW-0560">Oxidoreductase</keyword>
<evidence type="ECO:0000256" key="5">
    <source>
        <dbReference type="ARBA" id="ARBA00022660"/>
    </source>
</evidence>
<keyword evidence="9 16" id="KW-1133">Transmembrane helix</keyword>
<dbReference type="PROSITE" id="PS50857">
    <property type="entry name" value="COX2_CUA"/>
    <property type="match status" value="1"/>
</dbReference>
<dbReference type="Proteomes" id="UP000245444">
    <property type="component" value="Chromosome"/>
</dbReference>
<dbReference type="InterPro" id="IPR008972">
    <property type="entry name" value="Cupredoxin"/>
</dbReference>
<evidence type="ECO:0000259" key="18">
    <source>
        <dbReference type="PROSITE" id="PS50999"/>
    </source>
</evidence>
<dbReference type="PROSITE" id="PS50999">
    <property type="entry name" value="COX2_TM"/>
    <property type="match status" value="1"/>
</dbReference>
<dbReference type="Gene3D" id="1.10.287.90">
    <property type="match status" value="1"/>
</dbReference>
<feature type="transmembrane region" description="Helical" evidence="16">
    <location>
        <begin position="55"/>
        <end position="79"/>
    </location>
</feature>
<feature type="region of interest" description="Disordered" evidence="15">
    <location>
        <begin position="287"/>
        <end position="313"/>
    </location>
</feature>
<keyword evidence="13" id="KW-0449">Lipoprotein</keyword>
<dbReference type="InterPro" id="IPR006333">
    <property type="entry name" value="Cyt_o_ubiquinol_oxidase_su2"/>
</dbReference>
<feature type="transmembrane region" description="Helical" evidence="16">
    <location>
        <begin position="100"/>
        <end position="121"/>
    </location>
</feature>
<dbReference type="Gene3D" id="2.60.40.420">
    <property type="entry name" value="Cupredoxins - blue copper proteins"/>
    <property type="match status" value="1"/>
</dbReference>
<reference evidence="19 20" key="1">
    <citation type="submission" date="2018-05" db="EMBL/GenBank/DDBJ databases">
        <title>Complete Genome Sequence of Methylobacterium sp. 17Sr1-28.</title>
        <authorList>
            <person name="Srinivasan S."/>
        </authorList>
    </citation>
    <scope>NUCLEOTIDE SEQUENCE [LARGE SCALE GENOMIC DNA]</scope>
    <source>
        <strain evidence="19 20">17Sr1-28</strain>
    </source>
</reference>
<evidence type="ECO:0000256" key="7">
    <source>
        <dbReference type="ARBA" id="ARBA00022729"/>
    </source>
</evidence>
<proteinExistence type="inferred from homology"/>
<evidence type="ECO:0000256" key="14">
    <source>
        <dbReference type="PIRNR" id="PIRNR000292"/>
    </source>
</evidence>
<sequence>MRAAAGRPPRRRRQVLATLSRLGTVIAAGLALSGCQMSLLNAKGPIGADEANILVVASIIMLAIIVPTMVVTLVFAWWFRASNTKARYRPDWAFSGKIELVVWSVPFLTIVFLGGIAWIGAHRLDPAVPLDSDKKTLVVQVVSLDWKWLFLYPEQQVASVNELVVPAGTPVQFILTSSSVWNSFFVPRLGSMIYTMRGMTSQLNLMADREDTLHGLSTHFSGDGFSDMHFPVRAVSDGAFAAWVQGARGGPVLDTASYTELAKQSIADAPRTFGSVEPDLFRRIVDQTIPKGPGPAQGADNGAPPNVKPKGGS</sequence>
<dbReference type="NCBIfam" id="TIGR01433">
    <property type="entry name" value="CyoA"/>
    <property type="match status" value="1"/>
</dbReference>
<dbReference type="GO" id="GO:0005507">
    <property type="term" value="F:copper ion binding"/>
    <property type="evidence" value="ECO:0007669"/>
    <property type="project" value="InterPro"/>
</dbReference>
<evidence type="ECO:0000256" key="8">
    <source>
        <dbReference type="ARBA" id="ARBA00022982"/>
    </source>
</evidence>
<evidence type="ECO:0000256" key="2">
    <source>
        <dbReference type="ARBA" id="ARBA00007866"/>
    </source>
</evidence>
<name>A0A2U8WI45_9HYPH</name>
<dbReference type="GO" id="GO:0042773">
    <property type="term" value="P:ATP synthesis coupled electron transport"/>
    <property type="evidence" value="ECO:0007669"/>
    <property type="project" value="TreeGrafter"/>
</dbReference>
<dbReference type="InterPro" id="IPR045187">
    <property type="entry name" value="CcO_II"/>
</dbReference>
<keyword evidence="4 14" id="KW-1003">Cell membrane</keyword>
<evidence type="ECO:0000256" key="9">
    <source>
        <dbReference type="ARBA" id="ARBA00022989"/>
    </source>
</evidence>
<keyword evidence="6 16" id="KW-0812">Transmembrane</keyword>
<keyword evidence="12" id="KW-0564">Palmitate</keyword>
<evidence type="ECO:0000256" key="1">
    <source>
        <dbReference type="ARBA" id="ARBA00004651"/>
    </source>
</evidence>
<dbReference type="PIRSF" id="PIRSF000292">
    <property type="entry name" value="Ubi_od_II"/>
    <property type="match status" value="1"/>
</dbReference>
<evidence type="ECO:0000313" key="19">
    <source>
        <dbReference type="EMBL" id="AWN45218.1"/>
    </source>
</evidence>
<evidence type="ECO:0000256" key="3">
    <source>
        <dbReference type="ARBA" id="ARBA00022448"/>
    </source>
</evidence>
<keyword evidence="3 14" id="KW-0813">Transport</keyword>
<dbReference type="GO" id="GO:0016682">
    <property type="term" value="F:oxidoreductase activity, acting on diphenols and related substances as donors, oxygen as acceptor"/>
    <property type="evidence" value="ECO:0007669"/>
    <property type="project" value="InterPro"/>
</dbReference>
<evidence type="ECO:0000256" key="13">
    <source>
        <dbReference type="ARBA" id="ARBA00023288"/>
    </source>
</evidence>
<dbReference type="EMBL" id="CP029553">
    <property type="protein sequence ID" value="AWN45218.1"/>
    <property type="molecule type" value="Genomic_DNA"/>
</dbReference>
<evidence type="ECO:0000256" key="16">
    <source>
        <dbReference type="SAM" id="Phobius"/>
    </source>
</evidence>
<dbReference type="SUPFAM" id="SSF49503">
    <property type="entry name" value="Cupredoxins"/>
    <property type="match status" value="1"/>
</dbReference>
<dbReference type="GO" id="GO:0004129">
    <property type="term" value="F:cytochrome-c oxidase activity"/>
    <property type="evidence" value="ECO:0007669"/>
    <property type="project" value="UniProtKB-UniRule"/>
</dbReference>
<protein>
    <recommendedName>
        <fullName evidence="14">Ubiquinol oxidase subunit 2</fullName>
    </recommendedName>
</protein>
<gene>
    <name evidence="19" type="primary">cyoA</name>
    <name evidence="19" type="ORF">DK419_01825</name>
</gene>
<dbReference type="InterPro" id="IPR034227">
    <property type="entry name" value="CuRO_UO_II"/>
</dbReference>
<dbReference type="PANTHER" id="PTHR22888">
    <property type="entry name" value="CYTOCHROME C OXIDASE, SUBUNIT II"/>
    <property type="match status" value="1"/>
</dbReference>
<dbReference type="Pfam" id="PF06481">
    <property type="entry name" value="COX_ARM"/>
    <property type="match status" value="1"/>
</dbReference>
<evidence type="ECO:0000256" key="10">
    <source>
        <dbReference type="ARBA" id="ARBA00023002"/>
    </source>
</evidence>
<dbReference type="InterPro" id="IPR002429">
    <property type="entry name" value="CcO_II-like_C"/>
</dbReference>
<dbReference type="InterPro" id="IPR011759">
    <property type="entry name" value="Cyt_c_oxidase_su2_TM_dom"/>
</dbReference>
<feature type="domain" description="Cytochrome oxidase subunit II copper A binding" evidence="17">
    <location>
        <begin position="134"/>
        <end position="246"/>
    </location>
</feature>
<evidence type="ECO:0000256" key="6">
    <source>
        <dbReference type="ARBA" id="ARBA00022692"/>
    </source>
</evidence>
<accession>A0A2U8WI45</accession>
<keyword evidence="11 14" id="KW-0472">Membrane</keyword>
<evidence type="ECO:0000256" key="4">
    <source>
        <dbReference type="ARBA" id="ARBA00022475"/>
    </source>
</evidence>
<dbReference type="PROSITE" id="PS51257">
    <property type="entry name" value="PROKAR_LIPOPROTEIN"/>
    <property type="match status" value="1"/>
</dbReference>
<dbReference type="OrthoDB" id="9783445at2"/>
<dbReference type="CDD" id="cd04212">
    <property type="entry name" value="CuRO_UO_II"/>
    <property type="match status" value="1"/>
</dbReference>
<comment type="similarity">
    <text evidence="2 14">Belongs to the cytochrome c oxidase subunit 2 family.</text>
</comment>
<dbReference type="AlphaFoldDB" id="A0A2U8WI45"/>
<keyword evidence="20" id="KW-1185">Reference proteome</keyword>
<dbReference type="RefSeq" id="WP_109957587.1">
    <property type="nucleotide sequence ID" value="NZ_CP029553.1"/>
</dbReference>
<dbReference type="InterPro" id="IPR036257">
    <property type="entry name" value="Cyt_c_oxidase_su2_TM_sf"/>
</dbReference>
<keyword evidence="5 14" id="KW-0679">Respiratory chain</keyword>
<dbReference type="PANTHER" id="PTHR22888:SF18">
    <property type="entry name" value="CYTOCHROME BO(3) UBIQUINOL OXIDASE SUBUNIT 2"/>
    <property type="match status" value="1"/>
</dbReference>
<organism evidence="19 20">
    <name type="scientific">Methylobacterium terrae</name>
    <dbReference type="NCBI Taxonomy" id="2202827"/>
    <lineage>
        <taxon>Bacteria</taxon>
        <taxon>Pseudomonadati</taxon>
        <taxon>Pseudomonadota</taxon>
        <taxon>Alphaproteobacteria</taxon>
        <taxon>Hyphomicrobiales</taxon>
        <taxon>Methylobacteriaceae</taxon>
        <taxon>Methylobacterium</taxon>
    </lineage>
</organism>
<evidence type="ECO:0000313" key="20">
    <source>
        <dbReference type="Proteomes" id="UP000245444"/>
    </source>
</evidence>
<dbReference type="Pfam" id="PF00116">
    <property type="entry name" value="COX2"/>
    <property type="match status" value="1"/>
</dbReference>
<comment type="subcellular location">
    <subcellularLocation>
        <location evidence="1">Cell membrane</location>
        <topology evidence="1">Multi-pass membrane protein</topology>
    </subcellularLocation>
</comment>
<dbReference type="GO" id="GO:0009486">
    <property type="term" value="F:cytochrome bo3 ubiquinol oxidase activity"/>
    <property type="evidence" value="ECO:0007669"/>
    <property type="project" value="InterPro"/>
</dbReference>
<dbReference type="GO" id="GO:0005886">
    <property type="term" value="C:plasma membrane"/>
    <property type="evidence" value="ECO:0007669"/>
    <property type="project" value="UniProtKB-SubCell"/>
</dbReference>
<feature type="domain" description="Cytochrome oxidase subunit II transmembrane region profile" evidence="18">
    <location>
        <begin position="31"/>
        <end position="128"/>
    </location>
</feature>
<dbReference type="SUPFAM" id="SSF81464">
    <property type="entry name" value="Cytochrome c oxidase subunit II-like, transmembrane region"/>
    <property type="match status" value="1"/>
</dbReference>
<evidence type="ECO:0000256" key="15">
    <source>
        <dbReference type="SAM" id="MobiDB-lite"/>
    </source>
</evidence>
<evidence type="ECO:0000259" key="17">
    <source>
        <dbReference type="PROSITE" id="PS50857"/>
    </source>
</evidence>